<dbReference type="InterPro" id="IPR011333">
    <property type="entry name" value="SKP1/BTB/POZ_sf"/>
</dbReference>
<sequence>MATAPSSSQQPQSFHPDYDQEVFMIVFSVEGQGFKVDAARLTHHSQFLRDMLCDGSGNLGLTKEGSLEYPIVVHGCSRETFANFLGWLNHDAWKPLKAERTKQLLDILHVSHMWDIVPGVEFATTELLSKADLHPAHRLHLARQYRLLDWIEVPVRMLLTAPLERYTAESQETLDFKLYMVITTTKESIAKARKVLANHPPFPANSDNAPFCLQHDNCKKVWTEKWFLSLARRIHHPSENFPLISIPSTLKTIDHQGMNAECKKYIIEWIDGTFSYLIRKEEDLILEAVATPESGHISGLYKFLQDLRSQASDFRKWLSTDTCATNPPWVCV</sequence>
<dbReference type="HOGENOM" id="CLU_047592_4_2_1"/>
<evidence type="ECO:0000313" key="2">
    <source>
        <dbReference type="Proteomes" id="UP000053424"/>
    </source>
</evidence>
<dbReference type="Proteomes" id="UP000053424">
    <property type="component" value="Unassembled WGS sequence"/>
</dbReference>
<proteinExistence type="predicted"/>
<dbReference type="EMBL" id="KN831790">
    <property type="protein sequence ID" value="KIM38493.1"/>
    <property type="molecule type" value="Genomic_DNA"/>
</dbReference>
<dbReference type="AlphaFoldDB" id="A0A0C2XL72"/>
<gene>
    <name evidence="1" type="ORF">M413DRAFT_30043</name>
</gene>
<reference evidence="1 2" key="1">
    <citation type="submission" date="2014-04" db="EMBL/GenBank/DDBJ databases">
        <authorList>
            <consortium name="DOE Joint Genome Institute"/>
            <person name="Kuo A."/>
            <person name="Gay G."/>
            <person name="Dore J."/>
            <person name="Kohler A."/>
            <person name="Nagy L.G."/>
            <person name="Floudas D."/>
            <person name="Copeland A."/>
            <person name="Barry K.W."/>
            <person name="Cichocki N."/>
            <person name="Veneault-Fourrey C."/>
            <person name="LaButti K."/>
            <person name="Lindquist E.A."/>
            <person name="Lipzen A."/>
            <person name="Lundell T."/>
            <person name="Morin E."/>
            <person name="Murat C."/>
            <person name="Sun H."/>
            <person name="Tunlid A."/>
            <person name="Henrissat B."/>
            <person name="Grigoriev I.V."/>
            <person name="Hibbett D.S."/>
            <person name="Martin F."/>
            <person name="Nordberg H.P."/>
            <person name="Cantor M.N."/>
            <person name="Hua S.X."/>
        </authorList>
    </citation>
    <scope>NUCLEOTIDE SEQUENCE [LARGE SCALE GENOMIC DNA]</scope>
    <source>
        <strain evidence="2">h7</strain>
    </source>
</reference>
<keyword evidence="2" id="KW-1185">Reference proteome</keyword>
<evidence type="ECO:0008006" key="3">
    <source>
        <dbReference type="Google" id="ProtNLM"/>
    </source>
</evidence>
<dbReference type="STRING" id="686832.A0A0C2XL72"/>
<name>A0A0C2XL72_HEBCY</name>
<reference evidence="2" key="2">
    <citation type="submission" date="2015-01" db="EMBL/GenBank/DDBJ databases">
        <title>Evolutionary Origins and Diversification of the Mycorrhizal Mutualists.</title>
        <authorList>
            <consortium name="DOE Joint Genome Institute"/>
            <consortium name="Mycorrhizal Genomics Consortium"/>
            <person name="Kohler A."/>
            <person name="Kuo A."/>
            <person name="Nagy L.G."/>
            <person name="Floudas D."/>
            <person name="Copeland A."/>
            <person name="Barry K.W."/>
            <person name="Cichocki N."/>
            <person name="Veneault-Fourrey C."/>
            <person name="LaButti K."/>
            <person name="Lindquist E.A."/>
            <person name="Lipzen A."/>
            <person name="Lundell T."/>
            <person name="Morin E."/>
            <person name="Murat C."/>
            <person name="Riley R."/>
            <person name="Ohm R."/>
            <person name="Sun H."/>
            <person name="Tunlid A."/>
            <person name="Henrissat B."/>
            <person name="Grigoriev I.V."/>
            <person name="Hibbett D.S."/>
            <person name="Martin F."/>
        </authorList>
    </citation>
    <scope>NUCLEOTIDE SEQUENCE [LARGE SCALE GENOMIC DNA]</scope>
    <source>
        <strain evidence="2">h7</strain>
    </source>
</reference>
<accession>A0A0C2XL72</accession>
<evidence type="ECO:0000313" key="1">
    <source>
        <dbReference type="EMBL" id="KIM38493.1"/>
    </source>
</evidence>
<dbReference type="Gene3D" id="3.30.710.10">
    <property type="entry name" value="Potassium Channel Kv1.1, Chain A"/>
    <property type="match status" value="1"/>
</dbReference>
<dbReference type="OrthoDB" id="2985972at2759"/>
<organism evidence="1 2">
    <name type="scientific">Hebeloma cylindrosporum</name>
    <dbReference type="NCBI Taxonomy" id="76867"/>
    <lineage>
        <taxon>Eukaryota</taxon>
        <taxon>Fungi</taxon>
        <taxon>Dikarya</taxon>
        <taxon>Basidiomycota</taxon>
        <taxon>Agaricomycotina</taxon>
        <taxon>Agaricomycetes</taxon>
        <taxon>Agaricomycetidae</taxon>
        <taxon>Agaricales</taxon>
        <taxon>Agaricineae</taxon>
        <taxon>Hymenogastraceae</taxon>
        <taxon>Hebeloma</taxon>
    </lineage>
</organism>
<protein>
    <recommendedName>
        <fullName evidence="3">BTB domain-containing protein</fullName>
    </recommendedName>
</protein>